<protein>
    <submittedName>
        <fullName evidence="2">Uncharacterized protein</fullName>
    </submittedName>
</protein>
<name>A0ABQ5SJY9_9CHLO</name>
<dbReference type="Proteomes" id="UP001165090">
    <property type="component" value="Unassembled WGS sequence"/>
</dbReference>
<feature type="region of interest" description="Disordered" evidence="1">
    <location>
        <begin position="242"/>
        <end position="311"/>
    </location>
</feature>
<dbReference type="EMBL" id="BSDZ01000089">
    <property type="protein sequence ID" value="GLI69941.1"/>
    <property type="molecule type" value="Genomic_DNA"/>
</dbReference>
<reference evidence="2 3" key="1">
    <citation type="journal article" date="2023" name="IScience">
        <title>Expanded male sex-determining region conserved during the evolution of homothallism in the green alga Volvox.</title>
        <authorList>
            <person name="Yamamoto K."/>
            <person name="Matsuzaki R."/>
            <person name="Mahakham W."/>
            <person name="Heman W."/>
            <person name="Sekimoto H."/>
            <person name="Kawachi M."/>
            <person name="Minakuchi Y."/>
            <person name="Toyoda A."/>
            <person name="Nozaki H."/>
        </authorList>
    </citation>
    <scope>NUCLEOTIDE SEQUENCE [LARGE SCALE GENOMIC DNA]</scope>
    <source>
        <strain evidence="2 3">NIES-4468</strain>
    </source>
</reference>
<feature type="compositionally biased region" description="Low complexity" evidence="1">
    <location>
        <begin position="242"/>
        <end position="253"/>
    </location>
</feature>
<evidence type="ECO:0000256" key="1">
    <source>
        <dbReference type="SAM" id="MobiDB-lite"/>
    </source>
</evidence>
<evidence type="ECO:0000313" key="3">
    <source>
        <dbReference type="Proteomes" id="UP001165090"/>
    </source>
</evidence>
<evidence type="ECO:0000313" key="2">
    <source>
        <dbReference type="EMBL" id="GLI69941.1"/>
    </source>
</evidence>
<gene>
    <name evidence="2" type="ORF">VaNZ11_014676</name>
</gene>
<organism evidence="2 3">
    <name type="scientific">Volvox africanus</name>
    <dbReference type="NCBI Taxonomy" id="51714"/>
    <lineage>
        <taxon>Eukaryota</taxon>
        <taxon>Viridiplantae</taxon>
        <taxon>Chlorophyta</taxon>
        <taxon>core chlorophytes</taxon>
        <taxon>Chlorophyceae</taxon>
        <taxon>CS clade</taxon>
        <taxon>Chlamydomonadales</taxon>
        <taxon>Volvocaceae</taxon>
        <taxon>Volvox</taxon>
    </lineage>
</organism>
<proteinExistence type="predicted"/>
<keyword evidence="3" id="KW-1185">Reference proteome</keyword>
<sequence length="354" mass="38627">MCIASRMMHIMKQNSHHQHQHHYHTITVLASRWCKTYCRARTHIYICVECSACCNATDGLSKLVINSFKWLADAKTTNRETIRLAAPASMKSWSSPALANVAQILQASSSNVTVTADNNANLTAIAAGNWSNVDVLCLDTYTTYTPAQIDGLIAFANQQGKGLLVAGHAWYWGYSHPDANIFTDLSINRILWPLGLVVTTNAQSRPQAPPASLPNPAWPYYNAHYVLDPLGEAVALDQDLGATRPTPTAATRRSNGQRKARGGASSGVRGTGGAGPSSDPARNRKRGGAPSSAAAQRSDPNAKRTRTDDTYMPKWNCNRSEFERRKLANVCLRCAENHSTKDCPLMPPFVPQPK</sequence>
<accession>A0ABQ5SJY9</accession>
<feature type="compositionally biased region" description="Basic and acidic residues" evidence="1">
    <location>
        <begin position="300"/>
        <end position="311"/>
    </location>
</feature>
<comment type="caution">
    <text evidence="2">The sequence shown here is derived from an EMBL/GenBank/DDBJ whole genome shotgun (WGS) entry which is preliminary data.</text>
</comment>